<dbReference type="Proteomes" id="UP001161094">
    <property type="component" value="Unassembled WGS sequence"/>
</dbReference>
<keyword evidence="2" id="KW-0677">Repeat</keyword>
<dbReference type="InterPro" id="IPR003439">
    <property type="entry name" value="ABC_transporter-like_ATP-bd"/>
</dbReference>
<feature type="compositionally biased region" description="Polar residues" evidence="5">
    <location>
        <begin position="294"/>
        <end position="313"/>
    </location>
</feature>
<evidence type="ECO:0000256" key="3">
    <source>
        <dbReference type="ARBA" id="ARBA00022741"/>
    </source>
</evidence>
<dbReference type="RefSeq" id="WP_279996402.1">
    <property type="nucleotide sequence ID" value="NZ_JAOCDZ010000015.1"/>
</dbReference>
<reference evidence="7" key="1">
    <citation type="submission" date="2022-09" db="EMBL/GenBank/DDBJ databases">
        <title>Intensive care unit water sources are persistently colonized with multi-drug resistant bacteria and are the site of extensive horizontal gene transfer of antibiotic resistance genes.</title>
        <authorList>
            <person name="Diorio-Toth L."/>
        </authorList>
    </citation>
    <scope>NUCLEOTIDE SEQUENCE</scope>
    <source>
        <strain evidence="7">GD03843</strain>
    </source>
</reference>
<dbReference type="InterPro" id="IPR050611">
    <property type="entry name" value="ABCF"/>
</dbReference>
<protein>
    <submittedName>
        <fullName evidence="7">ATP-binding cassette domain-containing protein</fullName>
    </submittedName>
</protein>
<dbReference type="GO" id="GO:0016887">
    <property type="term" value="F:ATP hydrolysis activity"/>
    <property type="evidence" value="ECO:0007669"/>
    <property type="project" value="InterPro"/>
</dbReference>
<evidence type="ECO:0000259" key="6">
    <source>
        <dbReference type="PROSITE" id="PS50893"/>
    </source>
</evidence>
<feature type="region of interest" description="Disordered" evidence="5">
    <location>
        <begin position="286"/>
        <end position="313"/>
    </location>
</feature>
<name>A0AA42LRM7_9BURK</name>
<keyword evidence="3" id="KW-0547">Nucleotide-binding</keyword>
<evidence type="ECO:0000256" key="2">
    <source>
        <dbReference type="ARBA" id="ARBA00022737"/>
    </source>
</evidence>
<feature type="domain" description="ABC transporter" evidence="6">
    <location>
        <begin position="40"/>
        <end position="272"/>
    </location>
</feature>
<keyword evidence="4 7" id="KW-0067">ATP-binding</keyword>
<dbReference type="SUPFAM" id="SSF52540">
    <property type="entry name" value="P-loop containing nucleoside triphosphate hydrolases"/>
    <property type="match status" value="2"/>
</dbReference>
<gene>
    <name evidence="7" type="ORF">N5D93_21005</name>
</gene>
<dbReference type="GO" id="GO:0005524">
    <property type="term" value="F:ATP binding"/>
    <property type="evidence" value="ECO:0007669"/>
    <property type="project" value="UniProtKB-KW"/>
</dbReference>
<organism evidence="7 8">
    <name type="scientific">Achromobacter spanius</name>
    <dbReference type="NCBI Taxonomy" id="217203"/>
    <lineage>
        <taxon>Bacteria</taxon>
        <taxon>Pseudomonadati</taxon>
        <taxon>Pseudomonadota</taxon>
        <taxon>Betaproteobacteria</taxon>
        <taxon>Burkholderiales</taxon>
        <taxon>Alcaligenaceae</taxon>
        <taxon>Achromobacter</taxon>
    </lineage>
</organism>
<dbReference type="PANTHER" id="PTHR19211:SF6">
    <property type="entry name" value="BLL7188 PROTEIN"/>
    <property type="match status" value="1"/>
</dbReference>
<dbReference type="CDD" id="cd03221">
    <property type="entry name" value="ABCF_EF-3"/>
    <property type="match status" value="2"/>
</dbReference>
<evidence type="ECO:0000256" key="1">
    <source>
        <dbReference type="ARBA" id="ARBA00022475"/>
    </source>
</evidence>
<feature type="compositionally biased region" description="Low complexity" evidence="5">
    <location>
        <begin position="1"/>
        <end position="18"/>
    </location>
</feature>
<dbReference type="EMBL" id="JAOCDZ010000015">
    <property type="protein sequence ID" value="MDH0738312.1"/>
    <property type="molecule type" value="Genomic_DNA"/>
</dbReference>
<accession>A0AA42LRM7</accession>
<evidence type="ECO:0000313" key="7">
    <source>
        <dbReference type="EMBL" id="MDH0738312.1"/>
    </source>
</evidence>
<dbReference type="PANTHER" id="PTHR19211">
    <property type="entry name" value="ATP-BINDING TRANSPORT PROTEIN-RELATED"/>
    <property type="match status" value="1"/>
</dbReference>
<evidence type="ECO:0000256" key="5">
    <source>
        <dbReference type="SAM" id="MobiDB-lite"/>
    </source>
</evidence>
<sequence>MARSSSAPPSAQSPTHSSFVTSPAGTSPAVASPALASSFLSLQRISVALPDGRVLLDDVSHDFSTARHGLIGRNGAGKSVLLRVMLGALPPQSGRVVRHGRMAHVPQTPSYCPDTTLADVAGLGAVVRALSNIEAGSIDRADFDLAEGHWLIHQDWARMLADAGLPDWPLAHPAHVASGGELTRVALAGALLQGADGLLLDEPTNHLDARARDWLIEKISAWRGALIVVSHDRRLLDVMGNIVELNGGKLSGHAGNYSAWRAQRDRQDAAAEAALEHARNERAAGLRALRQQHDAQQQRSARNSRNARETNQAPILLGAKKANAQAHAGRDRLRRLQAGAALENAVRQAASRAPTVPGVALALPDTTVPAGRRVLHLEDARLPYPEQAQPISLSLAGPFRLAIQGPNGCGKSTLLAMLAGDMPARSGRCDVRVPTAMLDQRASALPAHASLLQTLDALGTPLSQGELRSRLALLGLGPSLVQAPAATLSGGERIKAALAAALWRKQPAQLLLLDEPTNHLDMASAQALEDALAQYPGAMVVVSHDAVFLERIDPTHWLTSNDDGTWSLRDAEPVADGSTA</sequence>
<dbReference type="SMART" id="SM00382">
    <property type="entry name" value="AAA"/>
    <property type="match status" value="2"/>
</dbReference>
<feature type="region of interest" description="Disordered" evidence="5">
    <location>
        <begin position="1"/>
        <end position="25"/>
    </location>
</feature>
<dbReference type="InterPro" id="IPR027417">
    <property type="entry name" value="P-loop_NTPase"/>
</dbReference>
<comment type="caution">
    <text evidence="7">The sequence shown here is derived from an EMBL/GenBank/DDBJ whole genome shotgun (WGS) entry which is preliminary data.</text>
</comment>
<dbReference type="Pfam" id="PF00005">
    <property type="entry name" value="ABC_tran"/>
    <property type="match status" value="2"/>
</dbReference>
<keyword evidence="1" id="KW-1003">Cell membrane</keyword>
<proteinExistence type="predicted"/>
<evidence type="ECO:0000256" key="4">
    <source>
        <dbReference type="ARBA" id="ARBA00022840"/>
    </source>
</evidence>
<dbReference type="AlphaFoldDB" id="A0AA42LRM7"/>
<keyword evidence="1" id="KW-0472">Membrane</keyword>
<dbReference type="PROSITE" id="PS50893">
    <property type="entry name" value="ABC_TRANSPORTER_2"/>
    <property type="match status" value="2"/>
</dbReference>
<dbReference type="Gene3D" id="3.40.50.300">
    <property type="entry name" value="P-loop containing nucleotide triphosphate hydrolases"/>
    <property type="match status" value="2"/>
</dbReference>
<feature type="domain" description="ABC transporter" evidence="6">
    <location>
        <begin position="372"/>
        <end position="578"/>
    </location>
</feature>
<dbReference type="InterPro" id="IPR003593">
    <property type="entry name" value="AAA+_ATPase"/>
</dbReference>
<evidence type="ECO:0000313" key="8">
    <source>
        <dbReference type="Proteomes" id="UP001161094"/>
    </source>
</evidence>